<feature type="region of interest" description="Disordered" evidence="1">
    <location>
        <begin position="505"/>
        <end position="536"/>
    </location>
</feature>
<dbReference type="PANTHER" id="PTHR28244:SF1">
    <property type="entry name" value="RNA POLYMERASE I-SPECIFIC TRANSCRIPTION INITIATION FACTOR RRN11"/>
    <property type="match status" value="1"/>
</dbReference>
<sequence length="536" mass="59924">MKSFVNNKADNTARPQSANSNRRVVGGQAKLQVPPTKLRNEPAQTHTGPLRGLGNQPNVPPSTLQNTQRQDLGNHHHGRYDTDAGSSIDTAIYEHSTFNQGEDQRIQQRNMVQRNGHDGDEDLDEYSDSEDGSDEDGGSGRDDDEEEYEDQDQHRGQDRDEFDEEAEQVVKAQGMFHDEGNSYPSTTSGPPDEQFDQKSLRQQPLGNHRGAYYHTDQLHLQSPAQGSTNRYTQPTFQQARPPAAGPSNMPAPSVYEKSAAIRKSEQQANAPLEVPRGVARQTNAVAPSQIQRNSQAVLQALRQPKGALVQQASALVGSNPQREVPPPLVQPRAPSTKQAPVATTPPALVLRSAPPQTQLKDEPAVLYQSVEEDASHDAEEPIDDYDTADLFNMDYDRLRAEDFDTIPRRKTQALSNDMQNCELEERLVYVQNNLNPGNQDKFFRALPTREWEDAGDWFLGQFGDIIKRAKEARQNKRKLAREFEDEVEKRYCKVAKRQQNVEVALGQMKEKGQGLIPKSPRASRAPASKTPRSSKR</sequence>
<feature type="compositionally biased region" description="Polar residues" evidence="1">
    <location>
        <begin position="96"/>
        <end position="113"/>
    </location>
</feature>
<dbReference type="GO" id="GO:0070860">
    <property type="term" value="C:RNA polymerase I core factor complex"/>
    <property type="evidence" value="ECO:0007669"/>
    <property type="project" value="TreeGrafter"/>
</dbReference>
<feature type="compositionally biased region" description="Polar residues" evidence="1">
    <location>
        <begin position="55"/>
        <end position="71"/>
    </location>
</feature>
<evidence type="ECO:0000313" key="3">
    <source>
        <dbReference type="EMBL" id="KAF9734551.1"/>
    </source>
</evidence>
<dbReference type="GO" id="GO:0042790">
    <property type="term" value="P:nucleolar large rRNA transcription by RNA polymerase I"/>
    <property type="evidence" value="ECO:0007669"/>
    <property type="project" value="TreeGrafter"/>
</dbReference>
<dbReference type="EMBL" id="WJXW01000007">
    <property type="protein sequence ID" value="KAF9734551.1"/>
    <property type="molecule type" value="Genomic_DNA"/>
</dbReference>
<dbReference type="GO" id="GO:0001164">
    <property type="term" value="F:RNA polymerase I core promoter sequence-specific DNA binding"/>
    <property type="evidence" value="ECO:0007669"/>
    <property type="project" value="TreeGrafter"/>
</dbReference>
<comment type="caution">
    <text evidence="3">The sequence shown here is derived from an EMBL/GenBank/DDBJ whole genome shotgun (WGS) entry which is preliminary data.</text>
</comment>
<dbReference type="AlphaFoldDB" id="A0A9P6GG52"/>
<dbReference type="InterPro" id="IPR053029">
    <property type="entry name" value="RNA_pol_I-specific_init_factor"/>
</dbReference>
<dbReference type="Proteomes" id="UP000756921">
    <property type="component" value="Unassembled WGS sequence"/>
</dbReference>
<evidence type="ECO:0000313" key="4">
    <source>
        <dbReference type="Proteomes" id="UP000756921"/>
    </source>
</evidence>
<reference evidence="3" key="1">
    <citation type="journal article" date="2020" name="Mol. Plant Microbe Interact.">
        <title>Genome Sequence of the Biocontrol Agent Coniothyrium minitans strain Conio (IMI 134523).</title>
        <authorList>
            <person name="Patel D."/>
            <person name="Shittu T.A."/>
            <person name="Baroncelli R."/>
            <person name="Muthumeenakshi S."/>
            <person name="Osborne T.H."/>
            <person name="Janganan T.K."/>
            <person name="Sreenivasaprasad S."/>
        </authorList>
    </citation>
    <scope>NUCLEOTIDE SEQUENCE</scope>
    <source>
        <strain evidence="3">Conio</strain>
    </source>
</reference>
<feature type="compositionally biased region" description="Polar residues" evidence="1">
    <location>
        <begin position="218"/>
        <end position="238"/>
    </location>
</feature>
<feature type="compositionally biased region" description="Polar residues" evidence="1">
    <location>
        <begin position="1"/>
        <end position="22"/>
    </location>
</feature>
<protein>
    <recommendedName>
        <fullName evidence="2">Extracellular mutant protein 11 C-terminal domain-containing protein</fullName>
    </recommendedName>
</protein>
<name>A0A9P6GG52_9PLEO</name>
<organism evidence="3 4">
    <name type="scientific">Paraphaeosphaeria minitans</name>
    <dbReference type="NCBI Taxonomy" id="565426"/>
    <lineage>
        <taxon>Eukaryota</taxon>
        <taxon>Fungi</taxon>
        <taxon>Dikarya</taxon>
        <taxon>Ascomycota</taxon>
        <taxon>Pezizomycotina</taxon>
        <taxon>Dothideomycetes</taxon>
        <taxon>Pleosporomycetidae</taxon>
        <taxon>Pleosporales</taxon>
        <taxon>Massarineae</taxon>
        <taxon>Didymosphaeriaceae</taxon>
        <taxon>Paraphaeosphaeria</taxon>
    </lineage>
</organism>
<dbReference type="PANTHER" id="PTHR28244">
    <property type="entry name" value="RNA POLYMERASE I-SPECIFIC TRANSCRIPTION INITIATION FACTOR RRN11"/>
    <property type="match status" value="1"/>
</dbReference>
<gene>
    <name evidence="3" type="ORF">PMIN01_07454</name>
</gene>
<accession>A0A9P6GG52</accession>
<dbReference type="Pfam" id="PF15463">
    <property type="entry name" value="ECM11"/>
    <property type="match status" value="1"/>
</dbReference>
<feature type="region of interest" description="Disordered" evidence="1">
    <location>
        <begin position="317"/>
        <end position="342"/>
    </location>
</feature>
<keyword evidence="4" id="KW-1185">Reference proteome</keyword>
<dbReference type="OrthoDB" id="5346740at2759"/>
<feature type="region of interest" description="Disordered" evidence="1">
    <location>
        <begin position="1"/>
        <end position="252"/>
    </location>
</feature>
<dbReference type="GO" id="GO:0017025">
    <property type="term" value="F:TBP-class protein binding"/>
    <property type="evidence" value="ECO:0007669"/>
    <property type="project" value="TreeGrafter"/>
</dbReference>
<proteinExistence type="predicted"/>
<dbReference type="InterPro" id="IPR029178">
    <property type="entry name" value="Ecm11_C"/>
</dbReference>
<evidence type="ECO:0000256" key="1">
    <source>
        <dbReference type="SAM" id="MobiDB-lite"/>
    </source>
</evidence>
<feature type="compositionally biased region" description="Acidic residues" evidence="1">
    <location>
        <begin position="119"/>
        <end position="150"/>
    </location>
</feature>
<feature type="domain" description="Extracellular mutant protein 11 C-terminal" evidence="2">
    <location>
        <begin position="384"/>
        <end position="515"/>
    </location>
</feature>
<evidence type="ECO:0000259" key="2">
    <source>
        <dbReference type="Pfam" id="PF15463"/>
    </source>
</evidence>